<feature type="compositionally biased region" description="Basic and acidic residues" evidence="5">
    <location>
        <begin position="513"/>
        <end position="523"/>
    </location>
</feature>
<feature type="transmembrane region" description="Helical" evidence="6">
    <location>
        <begin position="162"/>
        <end position="183"/>
    </location>
</feature>
<evidence type="ECO:0000256" key="2">
    <source>
        <dbReference type="ARBA" id="ARBA00022692"/>
    </source>
</evidence>
<evidence type="ECO:0000256" key="3">
    <source>
        <dbReference type="ARBA" id="ARBA00022989"/>
    </source>
</evidence>
<name>A0A6F9DG09_9ASCI</name>
<evidence type="ECO:0000256" key="5">
    <source>
        <dbReference type="SAM" id="MobiDB-lite"/>
    </source>
</evidence>
<keyword evidence="3 6" id="KW-1133">Transmembrane helix</keyword>
<dbReference type="InterPro" id="IPR027359">
    <property type="entry name" value="Volt_channel_dom_sf"/>
</dbReference>
<dbReference type="GO" id="GO:0005886">
    <property type="term" value="C:plasma membrane"/>
    <property type="evidence" value="ECO:0007669"/>
    <property type="project" value="InterPro"/>
</dbReference>
<evidence type="ECO:0000313" key="7">
    <source>
        <dbReference type="EMBL" id="CAB3261289.1"/>
    </source>
</evidence>
<accession>A0A6F9DG09</accession>
<evidence type="ECO:0000256" key="1">
    <source>
        <dbReference type="ARBA" id="ARBA00004141"/>
    </source>
</evidence>
<feature type="transmembrane region" description="Helical" evidence="6">
    <location>
        <begin position="105"/>
        <end position="127"/>
    </location>
</feature>
<organism evidence="7">
    <name type="scientific">Phallusia mammillata</name>
    <dbReference type="NCBI Taxonomy" id="59560"/>
    <lineage>
        <taxon>Eukaryota</taxon>
        <taxon>Metazoa</taxon>
        <taxon>Chordata</taxon>
        <taxon>Tunicata</taxon>
        <taxon>Ascidiacea</taxon>
        <taxon>Phlebobranchia</taxon>
        <taxon>Ascidiidae</taxon>
        <taxon>Phallusia</taxon>
    </lineage>
</organism>
<evidence type="ECO:0000256" key="4">
    <source>
        <dbReference type="ARBA" id="ARBA00023136"/>
    </source>
</evidence>
<gene>
    <name evidence="7" type="primary">LOC100176869</name>
</gene>
<evidence type="ECO:0000256" key="6">
    <source>
        <dbReference type="SAM" id="Phobius"/>
    </source>
</evidence>
<dbReference type="PANTHER" id="PTHR46842">
    <property type="entry name" value="TRANSMEMBRANE PROTEIN 266"/>
    <property type="match status" value="1"/>
</dbReference>
<dbReference type="PANTHER" id="PTHR46842:SF1">
    <property type="entry name" value="TRANSMEMBRANE PROTEIN 266"/>
    <property type="match status" value="1"/>
</dbReference>
<feature type="transmembrane region" description="Helical" evidence="6">
    <location>
        <begin position="224"/>
        <end position="244"/>
    </location>
</feature>
<proteinExistence type="evidence at transcript level"/>
<dbReference type="InterPro" id="IPR042857">
    <property type="entry name" value="TMEM266"/>
</dbReference>
<sequence>MSEIRMDSDEILIDISTEVSENNKPKSSLPTDMTSSSDALHQIYGNTTVPPQANSTASSSEPETSDGCFLCCGSCWEQENEGSPTRRQQCTYGARPLRKVLSNGYWYLYVLITTFLLILMMLAELLLDLGVLNDPSSQQSTVNNSPDVAATEKQPLSSTSFALHWTVLSFLSLFFIEVILRVYAWKTHLARSIVAVIDSAVVTMALACHLAATLAAGYQTPFDAISLIIVFRFIRMYSLVQYYVSVTKRGYKSKLEKAESCQAEMQILNQRLTRQILDKDFEIKQLHAHLGSDSGKFDAELQRAMSKAHGPSGNKSSFQSDMEKALALSKQAYEEENGVPAGFVNPSFQSTPERLRTRDSLPSIVVHHRENSIRRAKVDEPSTSHTPLDDFLTSQRADVSSASTSHVNVITHGQLHSEGDVTSPGDMTSLLNTSSAPSVRTWTVGYCLLQDGVPPVGTDLTDDVKAIDVTSSESDEGIGSVTSSRLTDFVGTHSRTDTSVSGATEVGCSSDPESTHTDDEKVTTSKPVTSSSFKIQEEASKL</sequence>
<dbReference type="Gene3D" id="1.20.120.350">
    <property type="entry name" value="Voltage-gated potassium channels. Chain C"/>
    <property type="match status" value="1"/>
</dbReference>
<feature type="region of interest" description="Disordered" evidence="5">
    <location>
        <begin position="492"/>
        <end position="542"/>
    </location>
</feature>
<dbReference type="EMBL" id="LR786480">
    <property type="protein sequence ID" value="CAB3261289.1"/>
    <property type="molecule type" value="mRNA"/>
</dbReference>
<feature type="transmembrane region" description="Helical" evidence="6">
    <location>
        <begin position="195"/>
        <end position="218"/>
    </location>
</feature>
<comment type="subcellular location">
    <subcellularLocation>
        <location evidence="1">Membrane</location>
        <topology evidence="1">Multi-pass membrane protein</topology>
    </subcellularLocation>
</comment>
<keyword evidence="2 6" id="KW-0812">Transmembrane</keyword>
<reference evidence="7" key="1">
    <citation type="submission" date="2020-04" db="EMBL/GenBank/DDBJ databases">
        <authorList>
            <person name="Neveu A P."/>
        </authorList>
    </citation>
    <scope>NUCLEOTIDE SEQUENCE</scope>
    <source>
        <tissue evidence="7">Whole embryo</tissue>
    </source>
</reference>
<dbReference type="GO" id="GO:0022832">
    <property type="term" value="F:voltage-gated channel activity"/>
    <property type="evidence" value="ECO:0007669"/>
    <property type="project" value="InterPro"/>
</dbReference>
<dbReference type="AlphaFoldDB" id="A0A6F9DG09"/>
<keyword evidence="4 6" id="KW-0472">Membrane</keyword>
<protein>
    <submittedName>
        <fullName evidence="7">Uncharacterized protein LOC100176869</fullName>
    </submittedName>
</protein>